<accession>A0A089ZAL9</accession>
<dbReference type="OrthoDB" id="9652at2157"/>
<dbReference type="GeneID" id="26739554"/>
<dbReference type="SMART" id="SM00448">
    <property type="entry name" value="REC"/>
    <property type="match status" value="1"/>
</dbReference>
<dbReference type="InterPro" id="IPR052893">
    <property type="entry name" value="TCS_response_regulator"/>
</dbReference>
<feature type="modified residue" description="4-aspartylphosphate" evidence="1">
    <location>
        <position position="67"/>
    </location>
</feature>
<dbReference type="GO" id="GO:0000160">
    <property type="term" value="P:phosphorelay signal transduction system"/>
    <property type="evidence" value="ECO:0007669"/>
    <property type="project" value="InterPro"/>
</dbReference>
<dbReference type="PROSITE" id="PS50110">
    <property type="entry name" value="RESPONSE_REGULATORY"/>
    <property type="match status" value="1"/>
</dbReference>
<sequence>MKYKLNTPVEILLVEDNPGDVRLIQEVFKEAEIKNQLHVASDGEEAIQMLHQWENNQNKLPDLILLDLNLPKKPGGEVLKEIKQDSKLKCIPVVILTSSNREEDLVESYKNNANCYITKPLNLDQLINVIHNISDFWLNIVKLPHRDHGDVV</sequence>
<keyword evidence="8" id="KW-1185">Reference proteome</keyword>
<dbReference type="SUPFAM" id="SSF52172">
    <property type="entry name" value="CheY-like"/>
    <property type="match status" value="1"/>
</dbReference>
<evidence type="ECO:0000313" key="3">
    <source>
        <dbReference type="EMBL" id="AIS31851.1"/>
    </source>
</evidence>
<dbReference type="Proteomes" id="UP000606900">
    <property type="component" value="Unassembled WGS sequence"/>
</dbReference>
<reference evidence="3" key="1">
    <citation type="submission" date="2013-12" db="EMBL/GenBank/DDBJ databases">
        <title>The complete genome sequence of Methanobacterium sp. BRM9.</title>
        <authorList>
            <consortium name="Pastoral Greenhouse Gas Research Consortium"/>
            <person name="Kelly W.J."/>
            <person name="Leahy S.C."/>
            <person name="Perry R."/>
            <person name="Li D."/>
            <person name="Altermann E."/>
            <person name="Lambie S.C."/>
            <person name="Attwood G.T."/>
        </authorList>
    </citation>
    <scope>NUCLEOTIDE SEQUENCE [LARGE SCALE GENOMIC DNA]</scope>
    <source>
        <strain evidence="3">BRM9</strain>
    </source>
</reference>
<reference evidence="5" key="3">
    <citation type="submission" date="2014-09" db="EMBL/GenBank/DDBJ databases">
        <authorList>
            <person name="Bishop-Lilly K.A."/>
            <person name="Broomall S.M."/>
            <person name="Chain P.S."/>
            <person name="Chertkov O."/>
            <person name="Coyne S.R."/>
            <person name="Daligault H.E."/>
            <person name="Davenport K.W."/>
            <person name="Erkkila T."/>
            <person name="Frey K.G."/>
            <person name="Gibbons H.S."/>
            <person name="Gu W."/>
            <person name="Jaissle J."/>
            <person name="Johnson S.L."/>
            <person name="Koroleva G.I."/>
            <person name="Ladner J.T."/>
            <person name="Lo C.-C."/>
            <person name="Minogue T.D."/>
            <person name="Munk C."/>
            <person name="Palacios G.F."/>
            <person name="Redden C.L."/>
            <person name="Rosenzweig C.N."/>
            <person name="Scholz M.B."/>
            <person name="Teshima H."/>
            <person name="Xu Y."/>
        </authorList>
    </citation>
    <scope>NUCLEOTIDE SEQUENCE</scope>
    <source>
        <strain evidence="5">Mb9</strain>
    </source>
</reference>
<dbReference type="KEGG" id="mfc:BRM9_1035"/>
<dbReference type="Proteomes" id="UP000029661">
    <property type="component" value="Chromosome"/>
</dbReference>
<dbReference type="PANTHER" id="PTHR44520:SF2">
    <property type="entry name" value="RESPONSE REGULATOR RCP1"/>
    <property type="match status" value="1"/>
</dbReference>
<protein>
    <submittedName>
        <fullName evidence="3 6">Response regulator</fullName>
    </submittedName>
    <submittedName>
        <fullName evidence="4">Response regulator receiver protein</fullName>
    </submittedName>
</protein>
<dbReference type="CDD" id="cd17557">
    <property type="entry name" value="REC_Rcp-like"/>
    <property type="match status" value="1"/>
</dbReference>
<organism evidence="3 7">
    <name type="scientific">Methanobacterium formicicum</name>
    <dbReference type="NCBI Taxonomy" id="2162"/>
    <lineage>
        <taxon>Archaea</taxon>
        <taxon>Methanobacteriati</taxon>
        <taxon>Methanobacteriota</taxon>
        <taxon>Methanomada group</taxon>
        <taxon>Methanobacteria</taxon>
        <taxon>Methanobacteriales</taxon>
        <taxon>Methanobacteriaceae</taxon>
        <taxon>Methanobacterium</taxon>
    </lineage>
</organism>
<dbReference type="InterPro" id="IPR011006">
    <property type="entry name" value="CheY-like_superfamily"/>
</dbReference>
<dbReference type="KEGG" id="mfi:DSM1535_1693"/>
<evidence type="ECO:0000313" key="5">
    <source>
        <dbReference type="EMBL" id="CEL24947.1"/>
    </source>
</evidence>
<dbReference type="InterPro" id="IPR001789">
    <property type="entry name" value="Sig_transdc_resp-reg_receiver"/>
</dbReference>
<dbReference type="Gene3D" id="3.40.50.2300">
    <property type="match status" value="1"/>
</dbReference>
<evidence type="ECO:0000313" key="4">
    <source>
        <dbReference type="EMBL" id="CEA14018.1"/>
    </source>
</evidence>
<feature type="domain" description="Response regulatory" evidence="2">
    <location>
        <begin position="10"/>
        <end position="134"/>
    </location>
</feature>
<dbReference type="PATRIC" id="fig|2162.10.peg.1369"/>
<dbReference type="EMBL" id="LN734822">
    <property type="protein sequence ID" value="CEL24947.1"/>
    <property type="molecule type" value="Genomic_DNA"/>
</dbReference>
<evidence type="ECO:0000256" key="1">
    <source>
        <dbReference type="PROSITE-ProRule" id="PRU00169"/>
    </source>
</evidence>
<dbReference type="EMBL" id="CP006933">
    <property type="protein sequence ID" value="AIS31851.1"/>
    <property type="molecule type" value="Genomic_DNA"/>
</dbReference>
<gene>
    <name evidence="3" type="ORF">BRM9_1035</name>
    <name evidence="4" type="ORF">DSM1535_1693</name>
    <name evidence="6" type="ORF">ISP06_11515</name>
    <name evidence="5" type="ORF">MB9_1309</name>
</gene>
<dbReference type="Proteomes" id="UP000062768">
    <property type="component" value="Chromosome I"/>
</dbReference>
<dbReference type="EMBL" id="JADIIL010000038">
    <property type="protein sequence ID" value="MBF4476078.1"/>
    <property type="molecule type" value="Genomic_DNA"/>
</dbReference>
<reference evidence="4" key="2">
    <citation type="submission" date="2014-08" db="EMBL/GenBank/DDBJ databases">
        <authorList>
            <person name="Wibberg D."/>
        </authorList>
    </citation>
    <scope>NUCLEOTIDE SEQUENCE</scope>
</reference>
<evidence type="ECO:0000313" key="6">
    <source>
        <dbReference type="EMBL" id="MBF4476078.1"/>
    </source>
</evidence>
<name>A0A089ZAL9_METFO</name>
<dbReference type="Pfam" id="PF00072">
    <property type="entry name" value="Response_reg"/>
    <property type="match status" value="1"/>
</dbReference>
<dbReference type="RefSeq" id="WP_048073135.1">
    <property type="nucleotide sequence ID" value="NZ_CALCVY010000043.1"/>
</dbReference>
<proteinExistence type="predicted"/>
<evidence type="ECO:0000313" key="7">
    <source>
        <dbReference type="Proteomes" id="UP000029661"/>
    </source>
</evidence>
<dbReference type="AlphaFoldDB" id="A0A089ZAL9"/>
<dbReference type="EMBL" id="LN515531">
    <property type="protein sequence ID" value="CEA14018.1"/>
    <property type="molecule type" value="Genomic_DNA"/>
</dbReference>
<dbReference type="STRING" id="2162.BRM9_1035"/>
<reference evidence="6" key="4">
    <citation type="submission" date="2020-10" db="EMBL/GenBank/DDBJ databases">
        <title>Dehalococcoides mccartyi of a TCE/Cr reducing biochatode.</title>
        <authorList>
            <person name="Matturro B."/>
        </authorList>
    </citation>
    <scope>NUCLEOTIDE SEQUENCE</scope>
    <source>
        <strain evidence="6">Bin2</strain>
    </source>
</reference>
<keyword evidence="1" id="KW-0597">Phosphoprotein</keyword>
<evidence type="ECO:0000259" key="2">
    <source>
        <dbReference type="PROSITE" id="PS50110"/>
    </source>
</evidence>
<dbReference type="PANTHER" id="PTHR44520">
    <property type="entry name" value="RESPONSE REGULATOR RCP1-RELATED"/>
    <property type="match status" value="1"/>
</dbReference>
<evidence type="ECO:0000313" key="8">
    <source>
        <dbReference type="Proteomes" id="UP000062768"/>
    </source>
</evidence>